<evidence type="ECO:0000313" key="2">
    <source>
        <dbReference type="EMBL" id="MDH2388152.1"/>
    </source>
</evidence>
<dbReference type="PANTHER" id="PTHR42951:SF4">
    <property type="entry name" value="ACYL-COENZYME A THIOESTERASE MBLAC2"/>
    <property type="match status" value="1"/>
</dbReference>
<sequence length="296" mass="30636">MPEPEPRRGARSTVVPLLPRVAASDRAEAGDRLPYLTGLADGVFAYTEPNRGGTPYSAGVVAGPDGVTVIGAAVPEARARMLAGAVEALDAGPVRTVVSTHDCGGHPFGSAAFPGAAVIAHTLARAGRDTGAALPSVTFDDRLTVHCGERRIELLYCGPAHTAHDVAAWLPGDGLLFAGGVVSHGTAPSAVLGSVEGMLRAVGTLRGLGARTVVCGHGRVCGPEAFDETEAYLRWIQSVALKGWSQELTPLQAARAADPGDFRRLSAGPERTVGNLRRAYAELDGEVLGEPLDARR</sequence>
<dbReference type="InterPro" id="IPR036866">
    <property type="entry name" value="RibonucZ/Hydroxyglut_hydro"/>
</dbReference>
<proteinExistence type="predicted"/>
<protein>
    <submittedName>
        <fullName evidence="2">MBL fold metallo-hydrolase</fullName>
    </submittedName>
</protein>
<reference evidence="2 3" key="1">
    <citation type="submission" date="2023-04" db="EMBL/GenBank/DDBJ databases">
        <title>Streptomyces chengmaiensis sp. nov. isolated from the stem of mangrove plant in Hainan.</title>
        <authorList>
            <person name="Huang X."/>
            <person name="Zhou S."/>
            <person name="Chu X."/>
            <person name="Xie Y."/>
            <person name="Lin Y."/>
        </authorList>
    </citation>
    <scope>NUCLEOTIDE SEQUENCE [LARGE SCALE GENOMIC DNA]</scope>
    <source>
        <strain evidence="2 3">HNM0663</strain>
    </source>
</reference>
<evidence type="ECO:0000313" key="3">
    <source>
        <dbReference type="Proteomes" id="UP001223144"/>
    </source>
</evidence>
<dbReference type="CDD" id="cd16282">
    <property type="entry name" value="metallo-hydrolase-like_MBL-fold"/>
    <property type="match status" value="1"/>
</dbReference>
<dbReference type="SUPFAM" id="SSF56281">
    <property type="entry name" value="Metallo-hydrolase/oxidoreductase"/>
    <property type="match status" value="1"/>
</dbReference>
<feature type="domain" description="Metallo-beta-lactamase" evidence="1">
    <location>
        <begin position="55"/>
        <end position="217"/>
    </location>
</feature>
<name>A0ABT6HHC0_9ACTN</name>
<dbReference type="SMART" id="SM00849">
    <property type="entry name" value="Lactamase_B"/>
    <property type="match status" value="1"/>
</dbReference>
<dbReference type="Proteomes" id="UP001223144">
    <property type="component" value="Unassembled WGS sequence"/>
</dbReference>
<dbReference type="Pfam" id="PF00753">
    <property type="entry name" value="Lactamase_B"/>
    <property type="match status" value="1"/>
</dbReference>
<dbReference type="RefSeq" id="WP_279926468.1">
    <property type="nucleotide sequence ID" value="NZ_JARWBG010000004.1"/>
</dbReference>
<dbReference type="InterPro" id="IPR001279">
    <property type="entry name" value="Metallo-B-lactamas"/>
</dbReference>
<comment type="caution">
    <text evidence="2">The sequence shown here is derived from an EMBL/GenBank/DDBJ whole genome shotgun (WGS) entry which is preliminary data.</text>
</comment>
<dbReference type="Gene3D" id="3.60.15.10">
    <property type="entry name" value="Ribonuclease Z/Hydroxyacylglutathione hydrolase-like"/>
    <property type="match status" value="1"/>
</dbReference>
<dbReference type="EMBL" id="JARWBG010000004">
    <property type="protein sequence ID" value="MDH2388152.1"/>
    <property type="molecule type" value="Genomic_DNA"/>
</dbReference>
<evidence type="ECO:0000259" key="1">
    <source>
        <dbReference type="SMART" id="SM00849"/>
    </source>
</evidence>
<dbReference type="PANTHER" id="PTHR42951">
    <property type="entry name" value="METALLO-BETA-LACTAMASE DOMAIN-CONTAINING"/>
    <property type="match status" value="1"/>
</dbReference>
<gene>
    <name evidence="2" type="ORF">QCN29_04975</name>
</gene>
<accession>A0ABT6HHC0</accession>
<dbReference type="InterPro" id="IPR050855">
    <property type="entry name" value="NDM-1-like"/>
</dbReference>
<keyword evidence="3" id="KW-1185">Reference proteome</keyword>
<organism evidence="2 3">
    <name type="scientific">Streptomyces chengmaiensis</name>
    <dbReference type="NCBI Taxonomy" id="3040919"/>
    <lineage>
        <taxon>Bacteria</taxon>
        <taxon>Bacillati</taxon>
        <taxon>Actinomycetota</taxon>
        <taxon>Actinomycetes</taxon>
        <taxon>Kitasatosporales</taxon>
        <taxon>Streptomycetaceae</taxon>
        <taxon>Streptomyces</taxon>
    </lineage>
</organism>